<evidence type="ECO:0000259" key="2">
    <source>
        <dbReference type="Pfam" id="PF18073"/>
    </source>
</evidence>
<feature type="domain" description="LapB rubredoxin metal binding" evidence="2">
    <location>
        <begin position="348"/>
        <end position="372"/>
    </location>
</feature>
<protein>
    <submittedName>
        <fullName evidence="3">Lipopolysaccharide assembly protein LapB</fullName>
    </submittedName>
</protein>
<evidence type="ECO:0000313" key="3">
    <source>
        <dbReference type="EMBL" id="GAA5095231.1"/>
    </source>
</evidence>
<evidence type="ECO:0000256" key="1">
    <source>
        <dbReference type="ARBA" id="ARBA00022723"/>
    </source>
</evidence>
<accession>A0ABP9MIM6</accession>
<organism evidence="3 4">
    <name type="scientific">Wohlfahrtiimonas larvae</name>
    <dbReference type="NCBI Taxonomy" id="1157986"/>
    <lineage>
        <taxon>Bacteria</taxon>
        <taxon>Pseudomonadati</taxon>
        <taxon>Pseudomonadota</taxon>
        <taxon>Gammaproteobacteria</taxon>
        <taxon>Cardiobacteriales</taxon>
        <taxon>Ignatzschineriaceae</taxon>
        <taxon>Wohlfahrtiimonas</taxon>
    </lineage>
</organism>
<keyword evidence="1" id="KW-0479">Metal-binding</keyword>
<name>A0ABP9MIM6_9GAMM</name>
<dbReference type="Proteomes" id="UP001500631">
    <property type="component" value="Unassembled WGS sequence"/>
</dbReference>
<dbReference type="RefSeq" id="WP_077926122.1">
    <property type="nucleotide sequence ID" value="NZ_BAABKE010000001.1"/>
</dbReference>
<sequence>MFEYIWILLPLGLIIGWYAAKVDSSRKRKLHQYLNLRYYLNKDNNAGKISIPEDNTIPLNVEDEGISFTLTLGDAYRRRGEVDKAIEMHEYLLGTLSINDPNRHQVLISLAEDYSVAGIFDRSENTLRELLPTPHHDFAALKLSALYKQQNDWLQAVGMYERIENHKALYATEMAHLYCELAEQAINDNDFKQATFWTQQALNTSPNLARISLIKSYISLHHQQYQEIIDQLNLLSQQQASLIPIIIPIAYQAMMHEDNQLFPQWLDEQIQKYPSYFYLKIWKTHLLVMNDSIQSAITYLYQALKQTKNLQGITLLNQLQSLEKHRHQEIFELYHQTFHHVIDYYAQFRCEKCGFISKTLQWHCPSCQSWNTAAPVSDIIALQK</sequence>
<proteinExistence type="predicted"/>
<dbReference type="SUPFAM" id="SSF81901">
    <property type="entry name" value="HCP-like"/>
    <property type="match status" value="1"/>
</dbReference>
<dbReference type="InterPro" id="IPR011990">
    <property type="entry name" value="TPR-like_helical_dom_sf"/>
</dbReference>
<gene>
    <name evidence="3" type="primary">lapB</name>
    <name evidence="3" type="ORF">GCM10023338_04410</name>
</gene>
<comment type="caution">
    <text evidence="3">The sequence shown here is derived from an EMBL/GenBank/DDBJ whole genome shotgun (WGS) entry which is preliminary data.</text>
</comment>
<dbReference type="Pfam" id="PF18073">
    <property type="entry name" value="Zn_ribbon_LapB"/>
    <property type="match status" value="1"/>
</dbReference>
<dbReference type="EMBL" id="BAABKE010000001">
    <property type="protein sequence ID" value="GAA5095231.1"/>
    <property type="molecule type" value="Genomic_DNA"/>
</dbReference>
<reference evidence="4" key="1">
    <citation type="journal article" date="2019" name="Int. J. Syst. Evol. Microbiol.">
        <title>The Global Catalogue of Microorganisms (GCM) 10K type strain sequencing project: providing services to taxonomists for standard genome sequencing and annotation.</title>
        <authorList>
            <consortium name="The Broad Institute Genomics Platform"/>
            <consortium name="The Broad Institute Genome Sequencing Center for Infectious Disease"/>
            <person name="Wu L."/>
            <person name="Ma J."/>
        </authorList>
    </citation>
    <scope>NUCLEOTIDE SEQUENCE [LARGE SCALE GENOMIC DNA]</scope>
    <source>
        <strain evidence="4">JCM 18424</strain>
    </source>
</reference>
<dbReference type="InterPro" id="IPR041166">
    <property type="entry name" value="Rubredoxin_2"/>
</dbReference>
<keyword evidence="4" id="KW-1185">Reference proteome</keyword>
<dbReference type="Gene3D" id="1.25.40.10">
    <property type="entry name" value="Tetratricopeptide repeat domain"/>
    <property type="match status" value="1"/>
</dbReference>
<evidence type="ECO:0000313" key="4">
    <source>
        <dbReference type="Proteomes" id="UP001500631"/>
    </source>
</evidence>